<dbReference type="InterPro" id="IPR053175">
    <property type="entry name" value="DHMBA_Reg_Transcription_Factor"/>
</dbReference>
<sequence>MQHTSFSSFHNRLDDASIYQTIETLGLAGYAKETQQGRLMHMAETNYIKAIHSVNDQLSTPETAMKDSVLFSIMMLIMYEGNTWQRESGMKNFTTHLDGLMSLAALSVKQGNLSLLHRKAIAFVVRVFLFHYWYIHKPLPMAFFTANEVAEYDLSRIQVNLQDLIIAIVQFQTSTRSETTDYIDIMQDGMQLHSAKVIQTYFIEDTFIVGIVLPTVED</sequence>
<name>A0AAN6RHT3_9PLEO</name>
<dbReference type="Proteomes" id="UP001280581">
    <property type="component" value="Unassembled WGS sequence"/>
</dbReference>
<protein>
    <submittedName>
        <fullName evidence="1">Uncharacterized protein</fullName>
    </submittedName>
</protein>
<dbReference type="PANTHER" id="PTHR38791:SF1">
    <property type="entry name" value="TRANSCRIPTION FACTOR, PUTATIVE-RELATED"/>
    <property type="match status" value="1"/>
</dbReference>
<gene>
    <name evidence="1" type="ORF">GRF29_69g1222263</name>
</gene>
<organism evidence="1 2">
    <name type="scientific">Pseudopithomyces chartarum</name>
    <dbReference type="NCBI Taxonomy" id="1892770"/>
    <lineage>
        <taxon>Eukaryota</taxon>
        <taxon>Fungi</taxon>
        <taxon>Dikarya</taxon>
        <taxon>Ascomycota</taxon>
        <taxon>Pezizomycotina</taxon>
        <taxon>Dothideomycetes</taxon>
        <taxon>Pleosporomycetidae</taxon>
        <taxon>Pleosporales</taxon>
        <taxon>Massarineae</taxon>
        <taxon>Didymosphaeriaceae</taxon>
        <taxon>Pseudopithomyces</taxon>
    </lineage>
</organism>
<dbReference type="EMBL" id="WVTA01000006">
    <property type="protein sequence ID" value="KAK3209240.1"/>
    <property type="molecule type" value="Genomic_DNA"/>
</dbReference>
<dbReference type="Pfam" id="PF11951">
    <property type="entry name" value="Fungal_trans_2"/>
    <property type="match status" value="1"/>
</dbReference>
<dbReference type="InterPro" id="IPR021858">
    <property type="entry name" value="Fun_TF"/>
</dbReference>
<keyword evidence="2" id="KW-1185">Reference proteome</keyword>
<accession>A0AAN6RHT3</accession>
<dbReference type="PANTHER" id="PTHR38791">
    <property type="entry name" value="ZN(II)2CYS6 TRANSCRIPTION FACTOR (EUROFUNG)-RELATED-RELATED"/>
    <property type="match status" value="1"/>
</dbReference>
<proteinExistence type="predicted"/>
<comment type="caution">
    <text evidence="1">The sequence shown here is derived from an EMBL/GenBank/DDBJ whole genome shotgun (WGS) entry which is preliminary data.</text>
</comment>
<evidence type="ECO:0000313" key="2">
    <source>
        <dbReference type="Proteomes" id="UP001280581"/>
    </source>
</evidence>
<evidence type="ECO:0000313" key="1">
    <source>
        <dbReference type="EMBL" id="KAK3209240.1"/>
    </source>
</evidence>
<reference evidence="1 2" key="1">
    <citation type="submission" date="2021-02" db="EMBL/GenBank/DDBJ databases">
        <title>Genome assembly of Pseudopithomyces chartarum.</title>
        <authorList>
            <person name="Jauregui R."/>
            <person name="Singh J."/>
            <person name="Voisey C."/>
        </authorList>
    </citation>
    <scope>NUCLEOTIDE SEQUENCE [LARGE SCALE GENOMIC DNA]</scope>
    <source>
        <strain evidence="1 2">AGR01</strain>
    </source>
</reference>
<dbReference type="AlphaFoldDB" id="A0AAN6RHT3"/>